<feature type="region of interest" description="Disordered" evidence="9">
    <location>
        <begin position="397"/>
        <end position="416"/>
    </location>
</feature>
<organism evidence="12 13">
    <name type="scientific">Morus notabilis</name>
    <dbReference type="NCBI Taxonomy" id="981085"/>
    <lineage>
        <taxon>Eukaryota</taxon>
        <taxon>Viridiplantae</taxon>
        <taxon>Streptophyta</taxon>
        <taxon>Embryophyta</taxon>
        <taxon>Tracheophyta</taxon>
        <taxon>Spermatophyta</taxon>
        <taxon>Magnoliopsida</taxon>
        <taxon>eudicotyledons</taxon>
        <taxon>Gunneridae</taxon>
        <taxon>Pentapetalae</taxon>
        <taxon>rosids</taxon>
        <taxon>fabids</taxon>
        <taxon>Rosales</taxon>
        <taxon>Moraceae</taxon>
        <taxon>Moreae</taxon>
        <taxon>Morus</taxon>
    </lineage>
</organism>
<evidence type="ECO:0000313" key="12">
    <source>
        <dbReference type="EMBL" id="EXB37125.1"/>
    </source>
</evidence>
<accession>W9QP59</accession>
<dbReference type="Pfam" id="PF23598">
    <property type="entry name" value="LRR_14"/>
    <property type="match status" value="1"/>
</dbReference>
<keyword evidence="12" id="KW-0808">Transferase</keyword>
<keyword evidence="12" id="KW-0418">Kinase</keyword>
<feature type="transmembrane region" description="Helical" evidence="10">
    <location>
        <begin position="423"/>
        <end position="449"/>
    </location>
</feature>
<dbReference type="InterPro" id="IPR001245">
    <property type="entry name" value="Ser-Thr/Tyr_kinase_cat_dom"/>
</dbReference>
<feature type="domain" description="Protein kinase" evidence="11">
    <location>
        <begin position="498"/>
        <end position="783"/>
    </location>
</feature>
<dbReference type="AlphaFoldDB" id="W9QP59"/>
<dbReference type="FunFam" id="3.30.200.20:FF:000433">
    <property type="entry name" value="Predicted protein"/>
    <property type="match status" value="1"/>
</dbReference>
<evidence type="ECO:0000256" key="9">
    <source>
        <dbReference type="SAM" id="MobiDB-lite"/>
    </source>
</evidence>
<dbReference type="InterPro" id="IPR055414">
    <property type="entry name" value="LRR_R13L4/SHOC2-like"/>
</dbReference>
<keyword evidence="12" id="KW-0675">Receptor</keyword>
<dbReference type="eggNOG" id="ENOG502QR5S">
    <property type="taxonomic scope" value="Eukaryota"/>
</dbReference>
<evidence type="ECO:0000256" key="3">
    <source>
        <dbReference type="ARBA" id="ARBA00022692"/>
    </source>
</evidence>
<dbReference type="Pfam" id="PF07714">
    <property type="entry name" value="PK_Tyr_Ser-Thr"/>
    <property type="match status" value="1"/>
</dbReference>
<dbReference type="KEGG" id="mnt:21401515"/>
<evidence type="ECO:0000256" key="1">
    <source>
        <dbReference type="ARBA" id="ARBA00004370"/>
    </source>
</evidence>
<dbReference type="SUPFAM" id="SSF52058">
    <property type="entry name" value="L domain-like"/>
    <property type="match status" value="1"/>
</dbReference>
<dbReference type="InterPro" id="IPR013210">
    <property type="entry name" value="LRR_N_plant-typ"/>
</dbReference>
<dbReference type="FunFam" id="3.80.10.10:FF:000041">
    <property type="entry name" value="LRR receptor-like serine/threonine-protein kinase ERECTA"/>
    <property type="match status" value="1"/>
</dbReference>
<evidence type="ECO:0000256" key="10">
    <source>
        <dbReference type="SAM" id="Phobius"/>
    </source>
</evidence>
<dbReference type="InterPro" id="IPR032675">
    <property type="entry name" value="LRR_dom_sf"/>
</dbReference>
<dbReference type="GO" id="GO:0005524">
    <property type="term" value="F:ATP binding"/>
    <property type="evidence" value="ECO:0007669"/>
    <property type="project" value="InterPro"/>
</dbReference>
<keyword evidence="2" id="KW-0433">Leucine-rich repeat</keyword>
<dbReference type="PROSITE" id="PS50011">
    <property type="entry name" value="PROTEIN_KINASE_DOM"/>
    <property type="match status" value="1"/>
</dbReference>
<dbReference type="SMART" id="SM00369">
    <property type="entry name" value="LRR_TYP"/>
    <property type="match status" value="5"/>
</dbReference>
<keyword evidence="3 10" id="KW-0812">Transmembrane</keyword>
<comment type="subcellular location">
    <subcellularLocation>
        <location evidence="1">Membrane</location>
    </subcellularLocation>
</comment>
<keyword evidence="5" id="KW-0677">Repeat</keyword>
<evidence type="ECO:0000256" key="4">
    <source>
        <dbReference type="ARBA" id="ARBA00022729"/>
    </source>
</evidence>
<dbReference type="SUPFAM" id="SSF56112">
    <property type="entry name" value="Protein kinase-like (PK-like)"/>
    <property type="match status" value="1"/>
</dbReference>
<evidence type="ECO:0000313" key="13">
    <source>
        <dbReference type="Proteomes" id="UP000030645"/>
    </source>
</evidence>
<gene>
    <name evidence="12" type="ORF">L484_018548</name>
</gene>
<keyword evidence="4" id="KW-0732">Signal</keyword>
<feature type="compositionally biased region" description="Gly residues" evidence="9">
    <location>
        <begin position="842"/>
        <end position="854"/>
    </location>
</feature>
<evidence type="ECO:0000256" key="5">
    <source>
        <dbReference type="ARBA" id="ARBA00022737"/>
    </source>
</evidence>
<dbReference type="PANTHER" id="PTHR48007">
    <property type="entry name" value="LEUCINE-RICH REPEAT RECEPTOR-LIKE PROTEIN KINASE PXC1"/>
    <property type="match status" value="1"/>
</dbReference>
<dbReference type="Gene3D" id="1.10.510.10">
    <property type="entry name" value="Transferase(Phosphotransferase) domain 1"/>
    <property type="match status" value="1"/>
</dbReference>
<dbReference type="EMBL" id="KE343604">
    <property type="protein sequence ID" value="EXB37125.1"/>
    <property type="molecule type" value="Genomic_DNA"/>
</dbReference>
<dbReference type="OrthoDB" id="676979at2759"/>
<evidence type="ECO:0000259" key="11">
    <source>
        <dbReference type="PROSITE" id="PS50011"/>
    </source>
</evidence>
<dbReference type="InterPro" id="IPR011009">
    <property type="entry name" value="Kinase-like_dom_sf"/>
</dbReference>
<keyword evidence="13" id="KW-1185">Reference proteome</keyword>
<dbReference type="GO" id="GO:0016020">
    <property type="term" value="C:membrane"/>
    <property type="evidence" value="ECO:0007669"/>
    <property type="project" value="UniProtKB-SubCell"/>
</dbReference>
<dbReference type="FunFam" id="1.10.510.10:FF:000448">
    <property type="entry name" value="Putative LRR receptor-like serine/threonine-protein kinase"/>
    <property type="match status" value="1"/>
</dbReference>
<dbReference type="GO" id="GO:0004674">
    <property type="term" value="F:protein serine/threonine kinase activity"/>
    <property type="evidence" value="ECO:0007669"/>
    <property type="project" value="UniProtKB-EC"/>
</dbReference>
<dbReference type="Proteomes" id="UP000030645">
    <property type="component" value="Unassembled WGS sequence"/>
</dbReference>
<dbReference type="Gene3D" id="3.30.200.20">
    <property type="entry name" value="Phosphorylase Kinase, domain 1"/>
    <property type="match status" value="1"/>
</dbReference>
<reference evidence="13" key="1">
    <citation type="submission" date="2013-01" db="EMBL/GenBank/DDBJ databases">
        <title>Draft Genome Sequence of a Mulberry Tree, Morus notabilis C.K. Schneid.</title>
        <authorList>
            <person name="He N."/>
            <person name="Zhao S."/>
        </authorList>
    </citation>
    <scope>NUCLEOTIDE SEQUENCE</scope>
</reference>
<keyword evidence="6 10" id="KW-1133">Transmembrane helix</keyword>
<dbReference type="Gene3D" id="3.80.10.10">
    <property type="entry name" value="Ribonuclease Inhibitor"/>
    <property type="match status" value="3"/>
</dbReference>
<name>W9QP59_9ROSA</name>
<keyword evidence="7 10" id="KW-0472">Membrane</keyword>
<evidence type="ECO:0000256" key="8">
    <source>
        <dbReference type="ARBA" id="ARBA00023180"/>
    </source>
</evidence>
<evidence type="ECO:0000256" key="6">
    <source>
        <dbReference type="ARBA" id="ARBA00022989"/>
    </source>
</evidence>
<dbReference type="Pfam" id="PF08263">
    <property type="entry name" value="LRRNT_2"/>
    <property type="match status" value="1"/>
</dbReference>
<feature type="transmembrane region" description="Helical" evidence="10">
    <location>
        <begin position="12"/>
        <end position="29"/>
    </location>
</feature>
<proteinExistence type="predicted"/>
<evidence type="ECO:0000256" key="2">
    <source>
        <dbReference type="ARBA" id="ARBA00022614"/>
    </source>
</evidence>
<dbReference type="InterPro" id="IPR003591">
    <property type="entry name" value="Leu-rich_rpt_typical-subtyp"/>
</dbReference>
<protein>
    <submittedName>
        <fullName evidence="12">Putative LRR receptor-like serine/threonine-protein kinase</fullName>
    </submittedName>
</protein>
<sequence length="882" mass="96244">MVDQRSSRVLPFFFFFFLFYFFVLLGPTFEQQLSSQLEFRALFELRSSLGLRGKEWPRKTDPCLWNGVVCEDGRVVSLNISGFRRTRLGRQNPQFSVNGLANLTLLRSFNASNFLLPGTIPEWFGHRLNSLRVLDLRSCSIYGSLPYSLGNLTNLTGLYLSRNNLSGSIPSSFTNLKNLSFFDLSSNFLSGSIPLEIGTLSRLQALNLSSNNLSGSIPAILGDLGALADLDLSFNSFSGSVPPELRGLRSLKKLLIGNNLLSGSLPDNLFSNPSSLETIVLNRNSFNGGIPSVVWSAPGLRFLDVSGNNFTGQLPNSSLSDNATVDRVLNMSGNLFYGGLSTVLRQFGSVDLSGNYFQGGVPDYVVVNASLDSNCLQNLRNQRNLSDCESFYAERGQNFDAPSPAPSPAAERETSKKSNRRTIILAAVLGGVGLILLLAILLVLVLVCLRKRGDTTQRGVGVGPVPGSSSPPPAATINYSSVGDAFTYLQLLQATSDFSDANLIKNGHSGDLFRGVLESGIPVVIKRIDLRSVKKEAHLVELDFFGKASHTRFVPFLGHCLENDNEKFLVYKYMPNGDLSSSLYKKNNTEDDSLQSLDWITRLKIALGAAEGLSYLHHECNPPLVHRDVQASSILLDDKFEVRLGSLSEFCTQEGDIHQSKITRLLRLPQSSEQGASGTPTAVCAYDVYCFGKVLLELVTGKLGISASSDAQAKEWLDQTVPYISIYDKELVTKIVDPSLIVDDDLLEEVWAMAVVARSCLNPKPSRRPPMRYILKALENPLKVVREENSGSARLRTTSSRGSWNAALFGSWRSSSDITVIPAVSSTKVEGGSGLKHSGTTGSQGSGQNGGGGEHSSSYRRHSREIFPEPSSVQDVERPDQD</sequence>
<evidence type="ECO:0000256" key="7">
    <source>
        <dbReference type="ARBA" id="ARBA00023136"/>
    </source>
</evidence>
<dbReference type="InterPro" id="IPR000719">
    <property type="entry name" value="Prot_kinase_dom"/>
</dbReference>
<dbReference type="FunFam" id="3.80.10.10:FF:000561">
    <property type="entry name" value="Probable LRR receptor-like serine/threonine-protein kinase At2g16250"/>
    <property type="match status" value="1"/>
</dbReference>
<feature type="region of interest" description="Disordered" evidence="9">
    <location>
        <begin position="827"/>
        <end position="882"/>
    </location>
</feature>
<dbReference type="PANTHER" id="PTHR48007:SF81">
    <property type="entry name" value="PROTEIN KINASE DOMAIN-CONTAINING PROTEIN"/>
    <property type="match status" value="1"/>
</dbReference>
<keyword evidence="8" id="KW-0325">Glycoprotein</keyword>
<dbReference type="InterPro" id="IPR046959">
    <property type="entry name" value="PRK1-6/SRF4-like"/>
</dbReference>